<dbReference type="PROSITE" id="PS51257">
    <property type="entry name" value="PROKAR_LIPOPROTEIN"/>
    <property type="match status" value="1"/>
</dbReference>
<dbReference type="AlphaFoldDB" id="A0A5R8QE66"/>
<sequence length="304" mass="32785">MKKVIFSMLGVALFLLLISGCGASNNYFTIAYLPVEDSTEVQEIRGQFQENLSEAIGMEVKEFQTTSYSAAIEAVSSGKVDMVMLTPFSYIVAKSKGEIELIADLTIPSAAVSEEKPYYSCFFSGKDSGIESLDDIKGKIIAFGDPVSTTGHLLPKYKLTQEFDLTVEEIENTYFKDVMFSGGHDKTVIGVAQGTYDVGAAYCEISTILEDKGVIESGDVKVIGGVGPESGISIGTTPLVVRSGLNDELKTSLQNFLYSYEDPAYFENIGAKGGAYVPGNETNYEGLKKLSDTLGLTEEDLLAD</sequence>
<evidence type="ECO:0000313" key="4">
    <source>
        <dbReference type="Proteomes" id="UP000306912"/>
    </source>
</evidence>
<dbReference type="GO" id="GO:0055085">
    <property type="term" value="P:transmembrane transport"/>
    <property type="evidence" value="ECO:0007669"/>
    <property type="project" value="InterPro"/>
</dbReference>
<dbReference type="PANTHER" id="PTHR35841">
    <property type="entry name" value="PHOSPHONATES-BINDING PERIPLASMIC PROTEIN"/>
    <property type="match status" value="1"/>
</dbReference>
<keyword evidence="4" id="KW-1185">Reference proteome</keyword>
<evidence type="ECO:0000313" key="3">
    <source>
        <dbReference type="EMBL" id="TLG75478.1"/>
    </source>
</evidence>
<organism evidence="3 4">
    <name type="scientific">Culicoidibacter larvae</name>
    <dbReference type="NCBI Taxonomy" id="2579976"/>
    <lineage>
        <taxon>Bacteria</taxon>
        <taxon>Bacillati</taxon>
        <taxon>Bacillota</taxon>
        <taxon>Culicoidibacteria</taxon>
        <taxon>Culicoidibacterales</taxon>
        <taxon>Culicoidibacteraceae</taxon>
        <taxon>Culicoidibacter</taxon>
    </lineage>
</organism>
<gene>
    <name evidence="3" type="ORF">FEZ08_05380</name>
</gene>
<dbReference type="Pfam" id="PF12974">
    <property type="entry name" value="Phosphonate-bd"/>
    <property type="match status" value="1"/>
</dbReference>
<reference evidence="3 4" key="1">
    <citation type="submission" date="2019-05" db="EMBL/GenBank/DDBJ databases">
        <title>Culicoidintestinum kansasii gen. nov., sp. nov. from the gastrointestinal tract of the biting midge, Culicoides sonorensis.</title>
        <authorList>
            <person name="Neupane S."/>
            <person name="Ghosh A."/>
            <person name="Gunther S."/>
            <person name="Martin K."/>
            <person name="Zurek L."/>
        </authorList>
    </citation>
    <scope>NUCLEOTIDE SEQUENCE [LARGE SCALE GENOMIC DNA]</scope>
    <source>
        <strain evidence="3 4">CS-1</strain>
    </source>
</reference>
<dbReference type="NCBIfam" id="TIGR01098">
    <property type="entry name" value="3A0109s03R"/>
    <property type="match status" value="1"/>
</dbReference>
<comment type="caution">
    <text evidence="3">The sequence shown here is derived from an EMBL/GenBank/DDBJ whole genome shotgun (WGS) entry which is preliminary data.</text>
</comment>
<evidence type="ECO:0000256" key="1">
    <source>
        <dbReference type="ARBA" id="ARBA00007162"/>
    </source>
</evidence>
<proteinExistence type="inferred from homology"/>
<dbReference type="EMBL" id="VBWP01000003">
    <property type="protein sequence ID" value="TLG75478.1"/>
    <property type="molecule type" value="Genomic_DNA"/>
</dbReference>
<name>A0A5R8QE66_9FIRM</name>
<keyword evidence="2" id="KW-0732">Signal</keyword>
<dbReference type="InterPro" id="IPR005770">
    <property type="entry name" value="PhnD"/>
</dbReference>
<dbReference type="SUPFAM" id="SSF53850">
    <property type="entry name" value="Periplasmic binding protein-like II"/>
    <property type="match status" value="1"/>
</dbReference>
<dbReference type="RefSeq" id="WP_138190685.1">
    <property type="nucleotide sequence ID" value="NZ_VBWP01000003.1"/>
</dbReference>
<dbReference type="GO" id="GO:0043190">
    <property type="term" value="C:ATP-binding cassette (ABC) transporter complex"/>
    <property type="evidence" value="ECO:0007669"/>
    <property type="project" value="InterPro"/>
</dbReference>
<dbReference type="OrthoDB" id="9776786at2"/>
<dbReference type="CDD" id="cd01071">
    <property type="entry name" value="PBP2_PhnD_like"/>
    <property type="match status" value="1"/>
</dbReference>
<dbReference type="InParanoid" id="A0A5R8QE66"/>
<dbReference type="Gene3D" id="3.40.190.10">
    <property type="entry name" value="Periplasmic binding protein-like II"/>
    <property type="match status" value="2"/>
</dbReference>
<comment type="similarity">
    <text evidence="1">Belongs to the phosphate/phosphite/phosphonate binding protein family.</text>
</comment>
<dbReference type="Proteomes" id="UP000306912">
    <property type="component" value="Unassembled WGS sequence"/>
</dbReference>
<accession>A0A5R8QE66</accession>
<protein>
    <submittedName>
        <fullName evidence="3">Phosphate/phosphite/phosphonate ABC transporter substrate-binding protein</fullName>
    </submittedName>
</protein>
<evidence type="ECO:0000256" key="2">
    <source>
        <dbReference type="ARBA" id="ARBA00022729"/>
    </source>
</evidence>
<dbReference type="PANTHER" id="PTHR35841:SF1">
    <property type="entry name" value="PHOSPHONATES-BINDING PERIPLASMIC PROTEIN"/>
    <property type="match status" value="1"/>
</dbReference>